<evidence type="ECO:0000256" key="7">
    <source>
        <dbReference type="ARBA" id="ARBA00022777"/>
    </source>
</evidence>
<evidence type="ECO:0000256" key="5">
    <source>
        <dbReference type="ARBA" id="ARBA00022692"/>
    </source>
</evidence>
<evidence type="ECO:0000256" key="10">
    <source>
        <dbReference type="ARBA" id="ARBA00023136"/>
    </source>
</evidence>
<reference evidence="11" key="1">
    <citation type="journal article" date="2012" name="Nature">
        <title>The tomato genome sequence provides insights into fleshy fruit evolution.</title>
        <authorList>
            <consortium name="Tomato Genome Consortium"/>
        </authorList>
    </citation>
    <scope>NUCLEOTIDE SEQUENCE [LARGE SCALE GENOMIC DNA]</scope>
    <source>
        <strain evidence="11">cv. Heinz 1706</strain>
    </source>
</reference>
<name>K4CD61_SOLLC</name>
<comment type="subcellular location">
    <subcellularLocation>
        <location evidence="1">Membrane</location>
        <topology evidence="1">Single-pass membrane protein</topology>
    </subcellularLocation>
</comment>
<dbReference type="Proteomes" id="UP000004994">
    <property type="component" value="Chromosome 7"/>
</dbReference>
<protein>
    <recommendedName>
        <fullName evidence="2">non-specific serine/threonine protein kinase</fullName>
        <ecNumber evidence="2">2.7.11.1</ecNumber>
    </recommendedName>
</protein>
<keyword evidence="9" id="KW-1133">Transmembrane helix</keyword>
<dbReference type="PANTHER" id="PTHR47984:SF38">
    <property type="entry name" value="OS10G0497600 PROTEIN"/>
    <property type="match status" value="1"/>
</dbReference>
<dbReference type="eggNOG" id="KOG1187">
    <property type="taxonomic scope" value="Eukaryota"/>
</dbReference>
<dbReference type="HOGENOM" id="CLU_2890166_0_0_1"/>
<dbReference type="InterPro" id="IPR052232">
    <property type="entry name" value="RLK_Ser/Thr-Kinase"/>
</dbReference>
<evidence type="ECO:0000256" key="6">
    <source>
        <dbReference type="ARBA" id="ARBA00022741"/>
    </source>
</evidence>
<evidence type="ECO:0000256" key="8">
    <source>
        <dbReference type="ARBA" id="ARBA00022840"/>
    </source>
</evidence>
<organism evidence="11">
    <name type="scientific">Solanum lycopersicum</name>
    <name type="common">Tomato</name>
    <name type="synonym">Lycopersicon esculentum</name>
    <dbReference type="NCBI Taxonomy" id="4081"/>
    <lineage>
        <taxon>Eukaryota</taxon>
        <taxon>Viridiplantae</taxon>
        <taxon>Streptophyta</taxon>
        <taxon>Embryophyta</taxon>
        <taxon>Tracheophyta</taxon>
        <taxon>Spermatophyta</taxon>
        <taxon>Magnoliopsida</taxon>
        <taxon>eudicotyledons</taxon>
        <taxon>Gunneridae</taxon>
        <taxon>Pentapetalae</taxon>
        <taxon>asterids</taxon>
        <taxon>lamiids</taxon>
        <taxon>Solanales</taxon>
        <taxon>Solanaceae</taxon>
        <taxon>Solanoideae</taxon>
        <taxon>Solaneae</taxon>
        <taxon>Solanum</taxon>
        <taxon>Solanum subgen. Lycopersicon</taxon>
    </lineage>
</organism>
<evidence type="ECO:0000256" key="4">
    <source>
        <dbReference type="ARBA" id="ARBA00022679"/>
    </source>
</evidence>
<dbReference type="PANTHER" id="PTHR47984">
    <property type="entry name" value="OS01G0323000 PROTEIN"/>
    <property type="match status" value="1"/>
</dbReference>
<keyword evidence="3" id="KW-0597">Phosphoprotein</keyword>
<evidence type="ECO:0000256" key="9">
    <source>
        <dbReference type="ARBA" id="ARBA00022989"/>
    </source>
</evidence>
<keyword evidence="7" id="KW-0418">Kinase</keyword>
<keyword evidence="4" id="KW-0808">Transferase</keyword>
<evidence type="ECO:0000256" key="3">
    <source>
        <dbReference type="ARBA" id="ARBA00022553"/>
    </source>
</evidence>
<dbReference type="Gene3D" id="3.30.200.20">
    <property type="entry name" value="Phosphorylase Kinase, domain 1"/>
    <property type="match status" value="1"/>
</dbReference>
<evidence type="ECO:0000313" key="11">
    <source>
        <dbReference type="EnsemblPlants" id="Solyc07g025100.1.1"/>
    </source>
</evidence>
<keyword evidence="6" id="KW-0547">Nucleotide-binding</keyword>
<dbReference type="STRING" id="4081.K4CD61"/>
<evidence type="ECO:0000256" key="2">
    <source>
        <dbReference type="ARBA" id="ARBA00012513"/>
    </source>
</evidence>
<sequence>MSDCIKCALFLLKNLMKQLYAHFLYSLKGQAEKEFKVEVEAIGHVCHKNLVSLLEYSVEGIHK</sequence>
<dbReference type="PhylomeDB" id="K4CD61"/>
<dbReference type="Gramene" id="Solyc07g025100.1.1">
    <property type="protein sequence ID" value="Solyc07g025100.1.1"/>
    <property type="gene ID" value="Solyc07g025100.1"/>
</dbReference>
<dbReference type="EC" id="2.7.11.1" evidence="2"/>
<dbReference type="InParanoid" id="K4CD61"/>
<keyword evidence="10" id="KW-0472">Membrane</keyword>
<evidence type="ECO:0000313" key="12">
    <source>
        <dbReference type="Proteomes" id="UP000004994"/>
    </source>
</evidence>
<keyword evidence="5" id="KW-0812">Transmembrane</keyword>
<accession>K4CD61</accession>
<dbReference type="AlphaFoldDB" id="K4CD61"/>
<reference evidence="11" key="2">
    <citation type="submission" date="2015-06" db="UniProtKB">
        <authorList>
            <consortium name="EnsemblPlants"/>
        </authorList>
    </citation>
    <scope>IDENTIFICATION</scope>
    <source>
        <strain evidence="11">cv. Heinz 1706</strain>
    </source>
</reference>
<dbReference type="GO" id="GO:0005524">
    <property type="term" value="F:ATP binding"/>
    <property type="evidence" value="ECO:0007669"/>
    <property type="project" value="UniProtKB-KW"/>
</dbReference>
<dbReference type="GO" id="GO:0016020">
    <property type="term" value="C:membrane"/>
    <property type="evidence" value="ECO:0007669"/>
    <property type="project" value="UniProtKB-SubCell"/>
</dbReference>
<evidence type="ECO:0000256" key="1">
    <source>
        <dbReference type="ARBA" id="ARBA00004167"/>
    </source>
</evidence>
<dbReference type="GO" id="GO:0004674">
    <property type="term" value="F:protein serine/threonine kinase activity"/>
    <property type="evidence" value="ECO:0007669"/>
    <property type="project" value="UniProtKB-EC"/>
</dbReference>
<dbReference type="PaxDb" id="4081-Solyc07g025100.1.1"/>
<proteinExistence type="predicted"/>
<keyword evidence="12" id="KW-1185">Reference proteome</keyword>
<dbReference type="EnsemblPlants" id="Solyc07g025100.1.1">
    <property type="protein sequence ID" value="Solyc07g025100.1.1"/>
    <property type="gene ID" value="Solyc07g025100.1"/>
</dbReference>
<keyword evidence="8" id="KW-0067">ATP-binding</keyword>